<dbReference type="GO" id="GO:0016020">
    <property type="term" value="C:membrane"/>
    <property type="evidence" value="ECO:0007669"/>
    <property type="project" value="UniProtKB-SubCell"/>
</dbReference>
<evidence type="ECO:0000256" key="15">
    <source>
        <dbReference type="SAM" id="Phobius"/>
    </source>
</evidence>
<name>A0AAP0GK89_9ASTR</name>
<keyword evidence="7" id="KW-0479">Metal-binding</keyword>
<evidence type="ECO:0000256" key="4">
    <source>
        <dbReference type="ARBA" id="ARBA00012483"/>
    </source>
</evidence>
<keyword evidence="8 14" id="KW-0863">Zinc-finger</keyword>
<keyword evidence="11 15" id="KW-1133">Transmembrane helix</keyword>
<dbReference type="InterPro" id="IPR001841">
    <property type="entry name" value="Znf_RING"/>
</dbReference>
<evidence type="ECO:0000313" key="18">
    <source>
        <dbReference type="Proteomes" id="UP001408789"/>
    </source>
</evidence>
<organism evidence="17 18">
    <name type="scientific">Deinandra increscens subsp. villosa</name>
    <dbReference type="NCBI Taxonomy" id="3103831"/>
    <lineage>
        <taxon>Eukaryota</taxon>
        <taxon>Viridiplantae</taxon>
        <taxon>Streptophyta</taxon>
        <taxon>Embryophyta</taxon>
        <taxon>Tracheophyta</taxon>
        <taxon>Spermatophyta</taxon>
        <taxon>Magnoliopsida</taxon>
        <taxon>eudicotyledons</taxon>
        <taxon>Gunneridae</taxon>
        <taxon>Pentapetalae</taxon>
        <taxon>asterids</taxon>
        <taxon>campanulids</taxon>
        <taxon>Asterales</taxon>
        <taxon>Asteraceae</taxon>
        <taxon>Asteroideae</taxon>
        <taxon>Heliantheae alliance</taxon>
        <taxon>Madieae</taxon>
        <taxon>Madiinae</taxon>
        <taxon>Deinandra</taxon>
    </lineage>
</organism>
<accession>A0AAP0GK89</accession>
<proteinExistence type="inferred from homology"/>
<evidence type="ECO:0000256" key="14">
    <source>
        <dbReference type="PROSITE-ProRule" id="PRU00175"/>
    </source>
</evidence>
<dbReference type="CDD" id="cd16461">
    <property type="entry name" value="RING-H2_EL5-like"/>
    <property type="match status" value="1"/>
</dbReference>
<dbReference type="EMBL" id="JBCNJP010000027">
    <property type="protein sequence ID" value="KAK9052948.1"/>
    <property type="molecule type" value="Genomic_DNA"/>
</dbReference>
<dbReference type="PANTHER" id="PTHR46913">
    <property type="entry name" value="RING-H2 FINGER PROTEIN ATL16"/>
    <property type="match status" value="1"/>
</dbReference>
<dbReference type="SUPFAM" id="SSF57850">
    <property type="entry name" value="RING/U-box"/>
    <property type="match status" value="1"/>
</dbReference>
<evidence type="ECO:0000259" key="16">
    <source>
        <dbReference type="PROSITE" id="PS50089"/>
    </source>
</evidence>
<dbReference type="AlphaFoldDB" id="A0AAP0GK89"/>
<comment type="similarity">
    <text evidence="13">Belongs to the RING-type zinc finger family. ATL subfamily.</text>
</comment>
<dbReference type="Gene3D" id="3.30.40.10">
    <property type="entry name" value="Zinc/RING finger domain, C3HC4 (zinc finger)"/>
    <property type="match status" value="1"/>
</dbReference>
<keyword evidence="5" id="KW-0808">Transferase</keyword>
<evidence type="ECO:0000256" key="7">
    <source>
        <dbReference type="ARBA" id="ARBA00022723"/>
    </source>
</evidence>
<evidence type="ECO:0000313" key="17">
    <source>
        <dbReference type="EMBL" id="KAK9052948.1"/>
    </source>
</evidence>
<protein>
    <recommendedName>
        <fullName evidence="4">RING-type E3 ubiquitin transferase</fullName>
        <ecNumber evidence="4">2.3.2.27</ecNumber>
    </recommendedName>
</protein>
<keyword evidence="6 15" id="KW-0812">Transmembrane</keyword>
<evidence type="ECO:0000256" key="12">
    <source>
        <dbReference type="ARBA" id="ARBA00023136"/>
    </source>
</evidence>
<gene>
    <name evidence="17" type="ORF">SSX86_029578</name>
</gene>
<reference evidence="17 18" key="1">
    <citation type="submission" date="2024-04" db="EMBL/GenBank/DDBJ databases">
        <title>The reference genome of an endangered Asteraceae, Deinandra increscens subsp. villosa, native to the Central Coast of California.</title>
        <authorList>
            <person name="Guilliams M."/>
            <person name="Hasenstab-Lehman K."/>
            <person name="Meyer R."/>
            <person name="Mcevoy S."/>
        </authorList>
    </citation>
    <scope>NUCLEOTIDE SEQUENCE [LARGE SCALE GENOMIC DNA]</scope>
    <source>
        <tissue evidence="17">Leaf</tissue>
    </source>
</reference>
<evidence type="ECO:0000256" key="11">
    <source>
        <dbReference type="ARBA" id="ARBA00022989"/>
    </source>
</evidence>
<dbReference type="InterPro" id="IPR013083">
    <property type="entry name" value="Znf_RING/FYVE/PHD"/>
</dbReference>
<comment type="catalytic activity">
    <reaction evidence="1">
        <text>S-ubiquitinyl-[E2 ubiquitin-conjugating enzyme]-L-cysteine + [acceptor protein]-L-lysine = [E2 ubiquitin-conjugating enzyme]-L-cysteine + N(6)-ubiquitinyl-[acceptor protein]-L-lysine.</text>
        <dbReference type="EC" id="2.3.2.27"/>
    </reaction>
</comment>
<sequence>MGSEDSPTTWVPYMSNQDCSQKICNIYCPQWCNYIGLPSPPPPAGFSDNDSGGAALSPLMITVIGVFGSACLLISYYVIISRLCMVNNEDSESLRRRAIQHQETLDLEMSENDFNMEDDPLNLGPWNVPSKGLDEVMINSIRVCKYKKGDGLVSGTDCPVCLGEFREDEKLRLLPKCSHAFHVYCIDNWLTNHPNCPLCRANVSCVMSNISPPSSPPLPLPPPPSDPERQDAIIDIREEEGFRGVRRSISMGNLCQNRVSIADILFVNQYDDMEIRELQIEDHVGSSRQILKSETCQSEHDVGSSKQVVDGEHTYLNCGDVSRNMLKRSFSSGRYLFIRGWKGKTLKMSSVPP</sequence>
<keyword evidence="9" id="KW-0833">Ubl conjugation pathway</keyword>
<comment type="pathway">
    <text evidence="3">Protein modification; protein ubiquitination.</text>
</comment>
<dbReference type="FunFam" id="3.30.40.10:FF:000187">
    <property type="entry name" value="E3 ubiquitin-protein ligase ATL6"/>
    <property type="match status" value="1"/>
</dbReference>
<evidence type="ECO:0000256" key="5">
    <source>
        <dbReference type="ARBA" id="ARBA00022679"/>
    </source>
</evidence>
<comment type="subcellular location">
    <subcellularLocation>
        <location evidence="2">Membrane</location>
        <topology evidence="2">Single-pass membrane protein</topology>
    </subcellularLocation>
</comment>
<evidence type="ECO:0000256" key="2">
    <source>
        <dbReference type="ARBA" id="ARBA00004167"/>
    </source>
</evidence>
<evidence type="ECO:0000256" key="1">
    <source>
        <dbReference type="ARBA" id="ARBA00000900"/>
    </source>
</evidence>
<feature type="domain" description="RING-type" evidence="16">
    <location>
        <begin position="158"/>
        <end position="200"/>
    </location>
</feature>
<keyword evidence="12 15" id="KW-0472">Membrane</keyword>
<dbReference type="GO" id="GO:0008270">
    <property type="term" value="F:zinc ion binding"/>
    <property type="evidence" value="ECO:0007669"/>
    <property type="project" value="UniProtKB-KW"/>
</dbReference>
<dbReference type="PANTHER" id="PTHR46913:SF22">
    <property type="entry name" value="RING-TYPE E3 UBIQUITIN TRANSFERASE"/>
    <property type="match status" value="1"/>
</dbReference>
<evidence type="ECO:0000256" key="6">
    <source>
        <dbReference type="ARBA" id="ARBA00022692"/>
    </source>
</evidence>
<dbReference type="GO" id="GO:0016567">
    <property type="term" value="P:protein ubiquitination"/>
    <property type="evidence" value="ECO:0007669"/>
    <property type="project" value="InterPro"/>
</dbReference>
<dbReference type="EC" id="2.3.2.27" evidence="4"/>
<comment type="caution">
    <text evidence="17">The sequence shown here is derived from an EMBL/GenBank/DDBJ whole genome shotgun (WGS) entry which is preliminary data.</text>
</comment>
<keyword evidence="18" id="KW-1185">Reference proteome</keyword>
<keyword evidence="10" id="KW-0862">Zinc</keyword>
<dbReference type="Pfam" id="PF13639">
    <property type="entry name" value="zf-RING_2"/>
    <property type="match status" value="1"/>
</dbReference>
<evidence type="ECO:0000256" key="13">
    <source>
        <dbReference type="ARBA" id="ARBA00024209"/>
    </source>
</evidence>
<evidence type="ECO:0000256" key="3">
    <source>
        <dbReference type="ARBA" id="ARBA00004906"/>
    </source>
</evidence>
<dbReference type="GO" id="GO:0061630">
    <property type="term" value="F:ubiquitin protein ligase activity"/>
    <property type="evidence" value="ECO:0007669"/>
    <property type="project" value="UniProtKB-EC"/>
</dbReference>
<evidence type="ECO:0000256" key="10">
    <source>
        <dbReference type="ARBA" id="ARBA00022833"/>
    </source>
</evidence>
<feature type="transmembrane region" description="Helical" evidence="15">
    <location>
        <begin position="59"/>
        <end position="79"/>
    </location>
</feature>
<dbReference type="SMART" id="SM00184">
    <property type="entry name" value="RING"/>
    <property type="match status" value="1"/>
</dbReference>
<evidence type="ECO:0000256" key="9">
    <source>
        <dbReference type="ARBA" id="ARBA00022786"/>
    </source>
</evidence>
<dbReference type="InterPro" id="IPR044600">
    <property type="entry name" value="ATL1/ATL16-like"/>
</dbReference>
<dbReference type="PROSITE" id="PS50089">
    <property type="entry name" value="ZF_RING_2"/>
    <property type="match status" value="1"/>
</dbReference>
<evidence type="ECO:0000256" key="8">
    <source>
        <dbReference type="ARBA" id="ARBA00022771"/>
    </source>
</evidence>
<dbReference type="Proteomes" id="UP001408789">
    <property type="component" value="Unassembled WGS sequence"/>
</dbReference>